<evidence type="ECO:0000313" key="2">
    <source>
        <dbReference type="Proteomes" id="UP000772618"/>
    </source>
</evidence>
<dbReference type="InterPro" id="IPR053841">
    <property type="entry name" value="MksE"/>
</dbReference>
<organism evidence="1 2">
    <name type="scientific">Chryseosolibacter indicus</name>
    <dbReference type="NCBI Taxonomy" id="2782351"/>
    <lineage>
        <taxon>Bacteria</taxon>
        <taxon>Pseudomonadati</taxon>
        <taxon>Bacteroidota</taxon>
        <taxon>Cytophagia</taxon>
        <taxon>Cytophagales</taxon>
        <taxon>Chryseotaleaceae</taxon>
        <taxon>Chryseosolibacter</taxon>
    </lineage>
</organism>
<proteinExistence type="predicted"/>
<evidence type="ECO:0000313" key="1">
    <source>
        <dbReference type="EMBL" id="MBT1705875.1"/>
    </source>
</evidence>
<dbReference type="Proteomes" id="UP000772618">
    <property type="component" value="Unassembled WGS sequence"/>
</dbReference>
<sequence>MENANFEFLNSELAAKYFIDADVALRSGRHIQDFGNDQRIFHFIDEHYDNGLKEFYRIFCHMPLIRGMADNDKYYYLDYPDEGKGKLGKDNRSKELEDDKVIFGILLLNIFKDKFFEEKAVSWQDLELIFKEGENKESWQLLLFGKIKPNYTPSEEQSVKDKVRSILKDFERLGWIYFSNLDEMKFVIQPGIDRLVTLYGDVINNIDAIENYLKNEKLS</sequence>
<dbReference type="Pfam" id="PF21980">
    <property type="entry name" value="MksE"/>
    <property type="match status" value="1"/>
</dbReference>
<accession>A0ABS5VYD6</accession>
<dbReference type="EMBL" id="JAHESD010000071">
    <property type="protein sequence ID" value="MBT1705875.1"/>
    <property type="molecule type" value="Genomic_DNA"/>
</dbReference>
<name>A0ABS5VYD6_9BACT</name>
<comment type="caution">
    <text evidence="1">The sequence shown here is derived from an EMBL/GenBank/DDBJ whole genome shotgun (WGS) entry which is preliminary data.</text>
</comment>
<dbReference type="Gene3D" id="1.10.10.2250">
    <property type="match status" value="1"/>
</dbReference>
<keyword evidence="2" id="KW-1185">Reference proteome</keyword>
<dbReference type="InterPro" id="IPR042038">
    <property type="entry name" value="MukE_N"/>
</dbReference>
<protein>
    <submittedName>
        <fullName evidence="1">Chromosome partition protein MukE</fullName>
    </submittedName>
</protein>
<gene>
    <name evidence="1" type="ORF">KK060_21470</name>
</gene>
<reference evidence="1 2" key="1">
    <citation type="submission" date="2021-05" db="EMBL/GenBank/DDBJ databases">
        <title>A Polyphasic approach of four new species of the genus Ohtaekwangia: Ohtaekwangia histidinii sp. nov., Ohtaekwangia cretensis sp. nov., Ohtaekwangia indiensis sp. nov., Ohtaekwangia reichenbachii sp. nov. from diverse environment.</title>
        <authorList>
            <person name="Octaviana S."/>
        </authorList>
    </citation>
    <scope>NUCLEOTIDE SEQUENCE [LARGE SCALE GENOMIC DNA]</scope>
    <source>
        <strain evidence="1 2">PWU20</strain>
    </source>
</reference>
<dbReference type="RefSeq" id="WP_254156189.1">
    <property type="nucleotide sequence ID" value="NZ_JAHESD010000071.1"/>
</dbReference>